<comment type="caution">
    <text evidence="2">The sequence shown here is derived from an EMBL/GenBank/DDBJ whole genome shotgun (WGS) entry which is preliminary data.</text>
</comment>
<evidence type="ECO:0000313" key="2">
    <source>
        <dbReference type="EMBL" id="KKN25511.1"/>
    </source>
</evidence>
<dbReference type="AlphaFoldDB" id="A0A0F9RKL0"/>
<reference evidence="2" key="1">
    <citation type="journal article" date="2015" name="Nature">
        <title>Complex archaea that bridge the gap between prokaryotes and eukaryotes.</title>
        <authorList>
            <person name="Spang A."/>
            <person name="Saw J.H."/>
            <person name="Jorgensen S.L."/>
            <person name="Zaremba-Niedzwiedzka K."/>
            <person name="Martijn J."/>
            <person name="Lind A.E."/>
            <person name="van Eijk R."/>
            <person name="Schleper C."/>
            <person name="Guy L."/>
            <person name="Ettema T.J."/>
        </authorList>
    </citation>
    <scope>NUCLEOTIDE SEQUENCE</scope>
</reference>
<gene>
    <name evidence="2" type="ORF">LCGC14_0883990</name>
</gene>
<sequence length="341" mass="39202">MRSEPNDAEVVLAEIGGWEPQEGDLIWYLYAGNTWRIGKVKNFSFSSRRDVWNVRIQPFGGVVPLKPGKKRSRMSHTHTRRYISEFRYKLRPFLHVKEDPVSALEPKDYVLAPYHMQVVEHCAASRVYRGPKEKTNFGMWWGISIHLFLQYAQTRGRYAALAYIRKKFPRSLKCCQGIDVEALPEGEVEAHILLNTGDRSILEAESYRDAEVEEHVYMRADLWAPEDAHVIDYKTGEYKKDPLETDQMLTLGAAMWLRCGKPAEVDVSIANVIKTGEIVWTTESLTAERAEEHLYRVRRLHLLVLETRSERVDEGIEPPFEPGDHCNRCHSKQSCPSSAAA</sequence>
<proteinExistence type="predicted"/>
<protein>
    <recommendedName>
        <fullName evidence="1">PD-(D/E)XK endonuclease-like domain-containing protein</fullName>
    </recommendedName>
</protein>
<dbReference type="Pfam" id="PF12705">
    <property type="entry name" value="PDDEXK_1"/>
    <property type="match status" value="1"/>
</dbReference>
<feature type="domain" description="PD-(D/E)XK endonuclease-like" evidence="1">
    <location>
        <begin position="225"/>
        <end position="336"/>
    </location>
</feature>
<name>A0A0F9RKL0_9ZZZZ</name>
<dbReference type="InterPro" id="IPR038726">
    <property type="entry name" value="PDDEXK_AddAB-type"/>
</dbReference>
<dbReference type="EMBL" id="LAZR01002796">
    <property type="protein sequence ID" value="KKN25511.1"/>
    <property type="molecule type" value="Genomic_DNA"/>
</dbReference>
<evidence type="ECO:0000259" key="1">
    <source>
        <dbReference type="Pfam" id="PF12705"/>
    </source>
</evidence>
<accession>A0A0F9RKL0</accession>
<organism evidence="2">
    <name type="scientific">marine sediment metagenome</name>
    <dbReference type="NCBI Taxonomy" id="412755"/>
    <lineage>
        <taxon>unclassified sequences</taxon>
        <taxon>metagenomes</taxon>
        <taxon>ecological metagenomes</taxon>
    </lineage>
</organism>